<accession>A0A3N4LPX3</accession>
<keyword evidence="3 4" id="KW-0143">Chaperone</keyword>
<evidence type="ECO:0000256" key="4">
    <source>
        <dbReference type="RuleBase" id="RU000640"/>
    </source>
</evidence>
<keyword evidence="4" id="KW-0496">Mitochondrion</keyword>
<dbReference type="GO" id="GO:0051082">
    <property type="term" value="F:unfolded protein binding"/>
    <property type="evidence" value="ECO:0007669"/>
    <property type="project" value="TreeGrafter"/>
</dbReference>
<dbReference type="GO" id="GO:0006457">
    <property type="term" value="P:protein folding"/>
    <property type="evidence" value="ECO:0007669"/>
    <property type="project" value="InterPro"/>
</dbReference>
<dbReference type="EMBL" id="ML121544">
    <property type="protein sequence ID" value="RPB23708.1"/>
    <property type="molecule type" value="Genomic_DNA"/>
</dbReference>
<organism evidence="7 8">
    <name type="scientific">Terfezia boudieri ATCC MYA-4762</name>
    <dbReference type="NCBI Taxonomy" id="1051890"/>
    <lineage>
        <taxon>Eukaryota</taxon>
        <taxon>Fungi</taxon>
        <taxon>Dikarya</taxon>
        <taxon>Ascomycota</taxon>
        <taxon>Pezizomycotina</taxon>
        <taxon>Pezizomycetes</taxon>
        <taxon>Pezizales</taxon>
        <taxon>Pezizaceae</taxon>
        <taxon>Terfezia</taxon>
    </lineage>
</organism>
<dbReference type="GO" id="GO:0042803">
    <property type="term" value="F:protein homodimerization activity"/>
    <property type="evidence" value="ECO:0007669"/>
    <property type="project" value="InterPro"/>
</dbReference>
<evidence type="ECO:0000313" key="8">
    <source>
        <dbReference type="Proteomes" id="UP000267821"/>
    </source>
</evidence>
<dbReference type="Proteomes" id="UP000267821">
    <property type="component" value="Unassembled WGS sequence"/>
</dbReference>
<dbReference type="Gene3D" id="2.30.22.10">
    <property type="entry name" value="Head domain of nucleotide exchange factor GrpE"/>
    <property type="match status" value="1"/>
</dbReference>
<evidence type="ECO:0000256" key="5">
    <source>
        <dbReference type="RuleBase" id="RU004478"/>
    </source>
</evidence>
<keyword evidence="8" id="KW-1185">Reference proteome</keyword>
<dbReference type="CDD" id="cd00446">
    <property type="entry name" value="GrpE"/>
    <property type="match status" value="1"/>
</dbReference>
<evidence type="ECO:0000313" key="7">
    <source>
        <dbReference type="EMBL" id="RPB23708.1"/>
    </source>
</evidence>
<reference evidence="7 8" key="1">
    <citation type="journal article" date="2018" name="Nat. Ecol. Evol.">
        <title>Pezizomycetes genomes reveal the molecular basis of ectomycorrhizal truffle lifestyle.</title>
        <authorList>
            <person name="Murat C."/>
            <person name="Payen T."/>
            <person name="Noel B."/>
            <person name="Kuo A."/>
            <person name="Morin E."/>
            <person name="Chen J."/>
            <person name="Kohler A."/>
            <person name="Krizsan K."/>
            <person name="Balestrini R."/>
            <person name="Da Silva C."/>
            <person name="Montanini B."/>
            <person name="Hainaut M."/>
            <person name="Levati E."/>
            <person name="Barry K.W."/>
            <person name="Belfiori B."/>
            <person name="Cichocki N."/>
            <person name="Clum A."/>
            <person name="Dockter R.B."/>
            <person name="Fauchery L."/>
            <person name="Guy J."/>
            <person name="Iotti M."/>
            <person name="Le Tacon F."/>
            <person name="Lindquist E.A."/>
            <person name="Lipzen A."/>
            <person name="Malagnac F."/>
            <person name="Mello A."/>
            <person name="Molinier V."/>
            <person name="Miyauchi S."/>
            <person name="Poulain J."/>
            <person name="Riccioni C."/>
            <person name="Rubini A."/>
            <person name="Sitrit Y."/>
            <person name="Splivallo R."/>
            <person name="Traeger S."/>
            <person name="Wang M."/>
            <person name="Zifcakova L."/>
            <person name="Wipf D."/>
            <person name="Zambonelli A."/>
            <person name="Paolocci F."/>
            <person name="Nowrousian M."/>
            <person name="Ottonello S."/>
            <person name="Baldrian P."/>
            <person name="Spatafora J.W."/>
            <person name="Henrissat B."/>
            <person name="Nagy L.G."/>
            <person name="Aury J.M."/>
            <person name="Wincker P."/>
            <person name="Grigoriev I.V."/>
            <person name="Bonfante P."/>
            <person name="Martin F.M."/>
        </authorList>
    </citation>
    <scope>NUCLEOTIDE SEQUENCE [LARGE SCALE GENOMIC DNA]</scope>
    <source>
        <strain evidence="7 8">ATCC MYA-4762</strain>
    </source>
</reference>
<dbReference type="PANTHER" id="PTHR21237">
    <property type="entry name" value="GRPE PROTEIN"/>
    <property type="match status" value="1"/>
</dbReference>
<dbReference type="InterPro" id="IPR000740">
    <property type="entry name" value="GrpE"/>
</dbReference>
<proteinExistence type="inferred from homology"/>
<dbReference type="SUPFAM" id="SSF51064">
    <property type="entry name" value="Head domain of nucleotide exchange factor GrpE"/>
    <property type="match status" value="1"/>
</dbReference>
<dbReference type="GO" id="GO:0000774">
    <property type="term" value="F:adenyl-nucleotide exchange factor activity"/>
    <property type="evidence" value="ECO:0007669"/>
    <property type="project" value="InterPro"/>
</dbReference>
<gene>
    <name evidence="7" type="ORF">L211DRAFT_857454</name>
</gene>
<dbReference type="STRING" id="1051890.A0A3N4LPX3"/>
<dbReference type="GO" id="GO:0051087">
    <property type="term" value="F:protein-folding chaperone binding"/>
    <property type="evidence" value="ECO:0007669"/>
    <property type="project" value="InterPro"/>
</dbReference>
<dbReference type="AlphaFoldDB" id="A0A3N4LPX3"/>
<dbReference type="GO" id="GO:0001405">
    <property type="term" value="C:PAM complex, Tim23 associated import motor"/>
    <property type="evidence" value="ECO:0007669"/>
    <property type="project" value="TreeGrafter"/>
</dbReference>
<sequence>MFRRAVLKSTCIFATETAYLGVRRSQATYVARCYSTEPGKEEGDKAAEVEETRPVKELLEEVSKVKAELEAKSKEAADLKDKYLRSVADFRNLQDRTEREVRSAKDFAIQKFAKDLVETVDNMDLALNAVPEASRTSSEPEKKDLVDLYNGLKMTEGILLNTLKRHGLEKVVPLGEKFDPNMHEATFQARVEGKEAGTVFHVMRTGFLLNGRVLRAAQVGVVQAAE</sequence>
<evidence type="ECO:0000256" key="2">
    <source>
        <dbReference type="ARBA" id="ARBA00009054"/>
    </source>
</evidence>
<dbReference type="OrthoDB" id="201635at2759"/>
<name>A0A3N4LPX3_9PEZI</name>
<evidence type="ECO:0000256" key="1">
    <source>
        <dbReference type="ARBA" id="ARBA00004305"/>
    </source>
</evidence>
<evidence type="ECO:0000256" key="6">
    <source>
        <dbReference type="SAM" id="Coils"/>
    </source>
</evidence>
<dbReference type="Gene3D" id="3.90.20.20">
    <property type="match status" value="1"/>
</dbReference>
<dbReference type="InParanoid" id="A0A3N4LPX3"/>
<dbReference type="Pfam" id="PF01025">
    <property type="entry name" value="GrpE"/>
    <property type="match status" value="1"/>
</dbReference>
<dbReference type="InterPro" id="IPR009012">
    <property type="entry name" value="GrpE_head"/>
</dbReference>
<dbReference type="SUPFAM" id="SSF58014">
    <property type="entry name" value="Coiled-coil domain of nucleotide exchange factor GrpE"/>
    <property type="match status" value="1"/>
</dbReference>
<dbReference type="GO" id="GO:0030150">
    <property type="term" value="P:protein import into mitochondrial matrix"/>
    <property type="evidence" value="ECO:0007669"/>
    <property type="project" value="TreeGrafter"/>
</dbReference>
<dbReference type="FunCoup" id="A0A3N4LPX3">
    <property type="interactions" value="855"/>
</dbReference>
<evidence type="ECO:0000256" key="3">
    <source>
        <dbReference type="ARBA" id="ARBA00023186"/>
    </source>
</evidence>
<dbReference type="FunFam" id="2.30.22.10:FF:000002">
    <property type="entry name" value="GrpE protein homolog"/>
    <property type="match status" value="1"/>
</dbReference>
<dbReference type="HAMAP" id="MF_01151">
    <property type="entry name" value="GrpE"/>
    <property type="match status" value="1"/>
</dbReference>
<keyword evidence="6" id="KW-0175">Coiled coil</keyword>
<comment type="function">
    <text evidence="4">Essential component of the PAM complex, a complex required for the translocation of transit peptide-containing proteins from the inner membrane into the mitochondrial matrix in an ATP-dependent manner.</text>
</comment>
<dbReference type="PRINTS" id="PR00773">
    <property type="entry name" value="GRPEPROTEIN"/>
</dbReference>
<comment type="similarity">
    <text evidence="2 5">Belongs to the GrpE family.</text>
</comment>
<dbReference type="PROSITE" id="PS01071">
    <property type="entry name" value="GRPE"/>
    <property type="match status" value="1"/>
</dbReference>
<feature type="coiled-coil region" evidence="6">
    <location>
        <begin position="55"/>
        <end position="82"/>
    </location>
</feature>
<protein>
    <recommendedName>
        <fullName evidence="4">GrpE protein homolog</fullName>
    </recommendedName>
</protein>
<dbReference type="InterPro" id="IPR013805">
    <property type="entry name" value="GrpE_CC"/>
</dbReference>
<dbReference type="PANTHER" id="PTHR21237:SF23">
    <property type="entry name" value="GRPE PROTEIN HOMOLOG, MITOCHONDRIAL"/>
    <property type="match status" value="1"/>
</dbReference>
<comment type="subcellular location">
    <subcellularLocation>
        <location evidence="1 4">Mitochondrion matrix</location>
    </subcellularLocation>
</comment>